<sequence length="1171" mass="130034">MAGNPQQRPTPAKEDGGDILEKPLGTTRRLRIVTIGAGASGINMVQTLRKNLTNYEHVVYEKNSKIGGTWYENRYPGCTCDIPAHNYQFSWKPNPAWSSFLAPAPEIEDYLCRVCEEEGLGKWIKTLHRVVEARWIEKNGVWKLKVENLKSGQTFEDFCHFLLDASGVLNNWKWPDIPGLHSFRGKLVHSADWPDKLKYGGKKVAVIGNGSTGVQLVPALQPEVKELVHFVRSPTWIVPPQRDTIGSGNGKATKILEEVEMDGDKFTARQIEKFKGSPEYYLEFVKAVEEEVNSKFPLLIKDGELQARTFQALSMYMRASLGGDERLSEALIPKFPVGCRRLTPGVGYLPALTAENVRVVTDKIIRVVPKGIEISNGEVIEIDILVCATGFDVSFCPRFPIIGKKSNLQDLWTENLPRAYMSCAVPDFPNFFMFIGPNAPVGHGSILTITEHMSRYLLIILQKCQTEGITSISPTSAALSAFNSHVEAFMPRTVWAGNCRSWFKIGKETGPVTALHPGSRLHWFHMLEKFRGEDFEYTYEKGQRFGYLGNGFSTKELGEGDKSWRKVKSTVYSRHKIVEVFSYMKRLEPIILEFTYFVEVVQYCSKGLLFGPSASIAEPAPPKDTSQNEGEATRLAENSPFPDILRSEIVKVAPSLTNSKMTLSRRTTLTLPTASPRVYDAFLYLSHGYALDSRTSIVTSVMLTYQDFDRACCDHIWHIYSLILGLRLTFAFSAPAVQYPTMNLTISVASGTTNHGNPHLLCPPSEWSDYVLFYLGNYFAHAATIISFPGQSPVETVATVVAALILPMSGAVRGLTAILMHAALERKNPLKRAAKAGALCMVVKVEDFKMQPRWHGISTRLEQTSDSHEIDIELQLSSTVTEEPSCIIAGNPEQLAVEIQATTQWWHGHLVKIPRTRTVHGLCYLPKGYSLALVPGNTPLKFDVPKENASSTALAKKGGKVWSETLSYSYSIPKIIISLLQFLYSITTLYRARGNQIEEYGYAAFGLTVAPYAFMSFVNIIGNLLTPTYASMYLVANDGMEDARRDGGSFDGVVGCIDTQKMLSSSADMRSEPWFSKLSTLSKLICLVPLAIVGGLSGFHAGRSTTAQRGWTMSWLVFGMVYRQWNGVIGGQYGDIGTMSLALFMGIIPAIRGFVVVGQMLKSYGSCIRIN</sequence>
<keyword evidence="5" id="KW-1185">Reference proteome</keyword>
<dbReference type="PANTHER" id="PTHR42877:SF12">
    <property type="entry name" value="MONOOXYGENASE"/>
    <property type="match status" value="1"/>
</dbReference>
<keyword evidence="3" id="KW-0812">Transmembrane</keyword>
<evidence type="ECO:0000256" key="2">
    <source>
        <dbReference type="SAM" id="MobiDB-lite"/>
    </source>
</evidence>
<dbReference type="OrthoDB" id="74360at2759"/>
<evidence type="ECO:0000313" key="5">
    <source>
        <dbReference type="Proteomes" id="UP000566819"/>
    </source>
</evidence>
<proteinExistence type="inferred from homology"/>
<dbReference type="AlphaFoldDB" id="A0A8H4W537"/>
<gene>
    <name evidence="4" type="ORF">G7Y89_g3542</name>
</gene>
<dbReference type="Proteomes" id="UP000566819">
    <property type="component" value="Unassembled WGS sequence"/>
</dbReference>
<name>A0A8H4W537_9HELO</name>
<feature type="compositionally biased region" description="Basic and acidic residues" evidence="2">
    <location>
        <begin position="11"/>
        <end position="21"/>
    </location>
</feature>
<accession>A0A8H4W537</accession>
<dbReference type="Pfam" id="PF13450">
    <property type="entry name" value="NAD_binding_8"/>
    <property type="match status" value="1"/>
</dbReference>
<feature type="region of interest" description="Disordered" evidence="2">
    <location>
        <begin position="1"/>
        <end position="21"/>
    </location>
</feature>
<feature type="transmembrane region" description="Helical" evidence="3">
    <location>
        <begin position="1002"/>
        <end position="1025"/>
    </location>
</feature>
<comment type="caution">
    <text evidence="4">The sequence shown here is derived from an EMBL/GenBank/DDBJ whole genome shotgun (WGS) entry which is preliminary data.</text>
</comment>
<dbReference type="PANTHER" id="PTHR42877">
    <property type="entry name" value="L-ORNITHINE N(5)-MONOOXYGENASE-RELATED"/>
    <property type="match status" value="1"/>
</dbReference>
<protein>
    <recommendedName>
        <fullName evidence="6">FAD/NAD(P)-binding domain-containing protein</fullName>
    </recommendedName>
</protein>
<evidence type="ECO:0000256" key="3">
    <source>
        <dbReference type="SAM" id="Phobius"/>
    </source>
</evidence>
<keyword evidence="3" id="KW-0472">Membrane</keyword>
<evidence type="ECO:0000313" key="4">
    <source>
        <dbReference type="EMBL" id="KAF4634573.1"/>
    </source>
</evidence>
<keyword evidence="3" id="KW-1133">Transmembrane helix</keyword>
<evidence type="ECO:0008006" key="6">
    <source>
        <dbReference type="Google" id="ProtNLM"/>
    </source>
</evidence>
<feature type="transmembrane region" description="Helical" evidence="3">
    <location>
        <begin position="1080"/>
        <end position="1099"/>
    </location>
</feature>
<dbReference type="InterPro" id="IPR051209">
    <property type="entry name" value="FAD-bind_Monooxygenase_sf"/>
</dbReference>
<dbReference type="EMBL" id="JAAMPI010000175">
    <property type="protein sequence ID" value="KAF4634573.1"/>
    <property type="molecule type" value="Genomic_DNA"/>
</dbReference>
<evidence type="ECO:0000256" key="1">
    <source>
        <dbReference type="ARBA" id="ARBA00010139"/>
    </source>
</evidence>
<comment type="similarity">
    <text evidence="1">Belongs to the FAD-binding monooxygenase family.</text>
</comment>
<reference evidence="4 5" key="1">
    <citation type="submission" date="2020-03" db="EMBL/GenBank/DDBJ databases">
        <title>Draft Genome Sequence of Cudoniella acicularis.</title>
        <authorList>
            <person name="Buettner E."/>
            <person name="Kellner H."/>
        </authorList>
    </citation>
    <scope>NUCLEOTIDE SEQUENCE [LARGE SCALE GENOMIC DNA]</scope>
    <source>
        <strain evidence="4 5">DSM 108380</strain>
    </source>
</reference>
<dbReference type="Gene3D" id="3.50.50.60">
    <property type="entry name" value="FAD/NAD(P)-binding domain"/>
    <property type="match status" value="2"/>
</dbReference>
<dbReference type="InterPro" id="IPR036188">
    <property type="entry name" value="FAD/NAD-bd_sf"/>
</dbReference>
<organism evidence="4 5">
    <name type="scientific">Cudoniella acicularis</name>
    <dbReference type="NCBI Taxonomy" id="354080"/>
    <lineage>
        <taxon>Eukaryota</taxon>
        <taxon>Fungi</taxon>
        <taxon>Dikarya</taxon>
        <taxon>Ascomycota</taxon>
        <taxon>Pezizomycotina</taxon>
        <taxon>Leotiomycetes</taxon>
        <taxon>Helotiales</taxon>
        <taxon>Tricladiaceae</taxon>
        <taxon>Cudoniella</taxon>
    </lineage>
</organism>
<dbReference type="SUPFAM" id="SSF51905">
    <property type="entry name" value="FAD/NAD(P)-binding domain"/>
    <property type="match status" value="2"/>
</dbReference>
<feature type="transmembrane region" description="Helical" evidence="3">
    <location>
        <begin position="1141"/>
        <end position="1161"/>
    </location>
</feature>